<reference evidence="11 12" key="1">
    <citation type="journal article" date="2021" name="Nat. Plants">
        <title>The Taxus genome provides insights into paclitaxel biosynthesis.</title>
        <authorList>
            <person name="Xiong X."/>
            <person name="Gou J."/>
            <person name="Liao Q."/>
            <person name="Li Y."/>
            <person name="Zhou Q."/>
            <person name="Bi G."/>
            <person name="Li C."/>
            <person name="Du R."/>
            <person name="Wang X."/>
            <person name="Sun T."/>
            <person name="Guo L."/>
            <person name="Liang H."/>
            <person name="Lu P."/>
            <person name="Wu Y."/>
            <person name="Zhang Z."/>
            <person name="Ro D.K."/>
            <person name="Shang Y."/>
            <person name="Huang S."/>
            <person name="Yan J."/>
        </authorList>
    </citation>
    <scope>NUCLEOTIDE SEQUENCE [LARGE SCALE GENOMIC DNA]</scope>
    <source>
        <strain evidence="11">Ta-2019</strain>
    </source>
</reference>
<accession>A0AA38FE77</accession>
<evidence type="ECO:0000256" key="3">
    <source>
        <dbReference type="ARBA" id="ARBA00022527"/>
    </source>
</evidence>
<dbReference type="Proteomes" id="UP000824469">
    <property type="component" value="Unassembled WGS sequence"/>
</dbReference>
<evidence type="ECO:0000313" key="12">
    <source>
        <dbReference type="Proteomes" id="UP000824469"/>
    </source>
</evidence>
<evidence type="ECO:0000256" key="6">
    <source>
        <dbReference type="ARBA" id="ARBA00022777"/>
    </source>
</evidence>
<feature type="domain" description="Protein kinase" evidence="10">
    <location>
        <begin position="38"/>
        <end position="323"/>
    </location>
</feature>
<dbReference type="Gene3D" id="1.10.510.10">
    <property type="entry name" value="Transferase(Phosphotransferase) domain 1"/>
    <property type="match status" value="2"/>
</dbReference>
<comment type="similarity">
    <text evidence="1">Belongs to the protein kinase superfamily. AGC Ser/Thr protein kinase family.</text>
</comment>
<dbReference type="EMBL" id="JAHRHJ020000010">
    <property type="protein sequence ID" value="KAH9297791.1"/>
    <property type="molecule type" value="Genomic_DNA"/>
</dbReference>
<dbReference type="PANTHER" id="PTHR45637">
    <property type="entry name" value="FLIPPASE KINASE 1-RELATED"/>
    <property type="match status" value="1"/>
</dbReference>
<dbReference type="InterPro" id="IPR008271">
    <property type="entry name" value="Ser/Thr_kinase_AS"/>
</dbReference>
<evidence type="ECO:0000313" key="11">
    <source>
        <dbReference type="EMBL" id="KAH9297791.1"/>
    </source>
</evidence>
<name>A0AA38FE77_TAXCH</name>
<dbReference type="InterPro" id="IPR000719">
    <property type="entry name" value="Prot_kinase_dom"/>
</dbReference>
<evidence type="ECO:0000259" key="10">
    <source>
        <dbReference type="PROSITE" id="PS50011"/>
    </source>
</evidence>
<comment type="catalytic activity">
    <reaction evidence="9">
        <text>L-seryl-[protein] + ATP = O-phospho-L-seryl-[protein] + ADP + H(+)</text>
        <dbReference type="Rhea" id="RHEA:17989"/>
        <dbReference type="Rhea" id="RHEA-COMP:9863"/>
        <dbReference type="Rhea" id="RHEA-COMP:11604"/>
        <dbReference type="ChEBI" id="CHEBI:15378"/>
        <dbReference type="ChEBI" id="CHEBI:29999"/>
        <dbReference type="ChEBI" id="CHEBI:30616"/>
        <dbReference type="ChEBI" id="CHEBI:83421"/>
        <dbReference type="ChEBI" id="CHEBI:456216"/>
        <dbReference type="EC" id="2.7.11.1"/>
    </reaction>
</comment>
<dbReference type="GO" id="GO:0005524">
    <property type="term" value="F:ATP binding"/>
    <property type="evidence" value="ECO:0007669"/>
    <property type="project" value="UniProtKB-KW"/>
</dbReference>
<keyword evidence="7" id="KW-0067">ATP-binding</keyword>
<keyword evidence="12" id="KW-1185">Reference proteome</keyword>
<organism evidence="11 12">
    <name type="scientific">Taxus chinensis</name>
    <name type="common">Chinese yew</name>
    <name type="synonym">Taxus wallichiana var. chinensis</name>
    <dbReference type="NCBI Taxonomy" id="29808"/>
    <lineage>
        <taxon>Eukaryota</taxon>
        <taxon>Viridiplantae</taxon>
        <taxon>Streptophyta</taxon>
        <taxon>Embryophyta</taxon>
        <taxon>Tracheophyta</taxon>
        <taxon>Spermatophyta</taxon>
        <taxon>Pinopsida</taxon>
        <taxon>Pinidae</taxon>
        <taxon>Conifers II</taxon>
        <taxon>Cupressales</taxon>
        <taxon>Taxaceae</taxon>
        <taxon>Taxus</taxon>
    </lineage>
</organism>
<dbReference type="FunFam" id="1.10.510.10:FF:000294">
    <property type="entry name" value="Serine/threonine-protein kinase OXI1"/>
    <property type="match status" value="1"/>
</dbReference>
<dbReference type="InterPro" id="IPR011009">
    <property type="entry name" value="Kinase-like_dom_sf"/>
</dbReference>
<evidence type="ECO:0000256" key="1">
    <source>
        <dbReference type="ARBA" id="ARBA00009903"/>
    </source>
</evidence>
<dbReference type="AlphaFoldDB" id="A0AA38FE77"/>
<gene>
    <name evidence="11" type="ORF">KI387_029473</name>
</gene>
<evidence type="ECO:0000256" key="9">
    <source>
        <dbReference type="ARBA" id="ARBA00048679"/>
    </source>
</evidence>
<keyword evidence="3" id="KW-0723">Serine/threonine-protein kinase</keyword>
<dbReference type="EC" id="2.7.11.1" evidence="2"/>
<protein>
    <recommendedName>
        <fullName evidence="2">non-specific serine/threonine protein kinase</fullName>
        <ecNumber evidence="2">2.7.11.1</ecNumber>
    </recommendedName>
</protein>
<dbReference type="PROSITE" id="PS00108">
    <property type="entry name" value="PROTEIN_KINASE_ST"/>
    <property type="match status" value="1"/>
</dbReference>
<keyword evidence="4" id="KW-0808">Transferase</keyword>
<dbReference type="PIRSF" id="PIRSF000654">
    <property type="entry name" value="Integrin-linked_kinase"/>
    <property type="match status" value="1"/>
</dbReference>
<dbReference type="Pfam" id="PF00069">
    <property type="entry name" value="Pkinase"/>
    <property type="match status" value="2"/>
</dbReference>
<keyword evidence="6" id="KW-0418">Kinase</keyword>
<evidence type="ECO:0000256" key="7">
    <source>
        <dbReference type="ARBA" id="ARBA00022840"/>
    </source>
</evidence>
<comment type="catalytic activity">
    <reaction evidence="8">
        <text>L-threonyl-[protein] + ATP = O-phospho-L-threonyl-[protein] + ADP + H(+)</text>
        <dbReference type="Rhea" id="RHEA:46608"/>
        <dbReference type="Rhea" id="RHEA-COMP:11060"/>
        <dbReference type="Rhea" id="RHEA-COMP:11605"/>
        <dbReference type="ChEBI" id="CHEBI:15378"/>
        <dbReference type="ChEBI" id="CHEBI:30013"/>
        <dbReference type="ChEBI" id="CHEBI:30616"/>
        <dbReference type="ChEBI" id="CHEBI:61977"/>
        <dbReference type="ChEBI" id="CHEBI:456216"/>
        <dbReference type="EC" id="2.7.11.1"/>
    </reaction>
</comment>
<sequence>MEEACGSIIRNSGRGDVLRARAIRLASDACNMVRLSQFKILKETGQSGLGRELVAELEGTGIHYAIKIMDKQLLASQDKLKSAKNEQEILRMVDHPFVQPLYCYFETETSLYAVTDYCPGGTNLGTIREMNPGNHLSEDTARFYAAEVLITLEYLHQLVGVVYRDLKPENIFIKANGHIMMVDFSSAVLCTLNPYLLLDSSPSSNNLGAYKFFKCLPFSPANICKRIFGRKSQAQSRRKSFPVFVAEPRDEGDQLIGSAMDLWTFGVFLYELLFGQMPFDMGHDDCRYSHYNAEKDSLSFPNSPVVSEEAKDLMKTLLDPCEK</sequence>
<dbReference type="SMART" id="SM00220">
    <property type="entry name" value="S_TKc"/>
    <property type="match status" value="1"/>
</dbReference>
<feature type="non-terminal residue" evidence="11">
    <location>
        <position position="1"/>
    </location>
</feature>
<dbReference type="Gene3D" id="3.30.200.20">
    <property type="entry name" value="Phosphorylase Kinase, domain 1"/>
    <property type="match status" value="1"/>
</dbReference>
<keyword evidence="5" id="KW-0547">Nucleotide-binding</keyword>
<evidence type="ECO:0000256" key="5">
    <source>
        <dbReference type="ARBA" id="ARBA00022741"/>
    </source>
</evidence>
<proteinExistence type="inferred from homology"/>
<evidence type="ECO:0000256" key="4">
    <source>
        <dbReference type="ARBA" id="ARBA00022679"/>
    </source>
</evidence>
<evidence type="ECO:0000256" key="2">
    <source>
        <dbReference type="ARBA" id="ARBA00012513"/>
    </source>
</evidence>
<evidence type="ECO:0000256" key="8">
    <source>
        <dbReference type="ARBA" id="ARBA00047899"/>
    </source>
</evidence>
<dbReference type="SUPFAM" id="SSF56112">
    <property type="entry name" value="Protein kinase-like (PK-like)"/>
    <property type="match status" value="1"/>
</dbReference>
<dbReference type="GO" id="GO:0004674">
    <property type="term" value="F:protein serine/threonine kinase activity"/>
    <property type="evidence" value="ECO:0007669"/>
    <property type="project" value="UniProtKB-KW"/>
</dbReference>
<dbReference type="PROSITE" id="PS50011">
    <property type="entry name" value="PROTEIN_KINASE_DOM"/>
    <property type="match status" value="1"/>
</dbReference>
<comment type="caution">
    <text evidence="11">The sequence shown here is derived from an EMBL/GenBank/DDBJ whole genome shotgun (WGS) entry which is preliminary data.</text>
</comment>